<proteinExistence type="predicted"/>
<protein>
    <submittedName>
        <fullName evidence="1">Uncharacterized protein</fullName>
    </submittedName>
</protein>
<keyword evidence="2" id="KW-1185">Reference proteome</keyword>
<name>A0ACB9RSB2_9MYRT</name>
<evidence type="ECO:0000313" key="2">
    <source>
        <dbReference type="Proteomes" id="UP001057402"/>
    </source>
</evidence>
<accession>A0ACB9RSB2</accession>
<sequence>MEITFNTGLEDLSKRLMEKKDKKSETVWEAYLRKRLEKKKARKNKSKTSSDEDSCDADREITEEPDDFFLEEHPVKRSKNAKGQGKTRKLGKEMEDADTGAASHAESELLLADDAGAYAGPKGYKIKSERAKRKKGSEDSKIPSGEYDDPWFSALFTHPLYALDPTQPDFKRSATYARQLADKQLKADWCELTKDTLTKPTGSTDLARD</sequence>
<evidence type="ECO:0000313" key="1">
    <source>
        <dbReference type="EMBL" id="KAI4381790.1"/>
    </source>
</evidence>
<comment type="caution">
    <text evidence="1">The sequence shown here is derived from an EMBL/GenBank/DDBJ whole genome shotgun (WGS) entry which is preliminary data.</text>
</comment>
<dbReference type="Proteomes" id="UP001057402">
    <property type="component" value="Chromosome 3"/>
</dbReference>
<reference evidence="2" key="1">
    <citation type="journal article" date="2023" name="Front. Plant Sci.">
        <title>Chromosomal-level genome assembly of Melastoma candidum provides insights into trichome evolution.</title>
        <authorList>
            <person name="Zhong Y."/>
            <person name="Wu W."/>
            <person name="Sun C."/>
            <person name="Zou P."/>
            <person name="Liu Y."/>
            <person name="Dai S."/>
            <person name="Zhou R."/>
        </authorList>
    </citation>
    <scope>NUCLEOTIDE SEQUENCE [LARGE SCALE GENOMIC DNA]</scope>
</reference>
<dbReference type="EMBL" id="CM042882">
    <property type="protein sequence ID" value="KAI4381790.1"/>
    <property type="molecule type" value="Genomic_DNA"/>
</dbReference>
<organism evidence="1 2">
    <name type="scientific">Melastoma candidum</name>
    <dbReference type="NCBI Taxonomy" id="119954"/>
    <lineage>
        <taxon>Eukaryota</taxon>
        <taxon>Viridiplantae</taxon>
        <taxon>Streptophyta</taxon>
        <taxon>Embryophyta</taxon>
        <taxon>Tracheophyta</taxon>
        <taxon>Spermatophyta</taxon>
        <taxon>Magnoliopsida</taxon>
        <taxon>eudicotyledons</taxon>
        <taxon>Gunneridae</taxon>
        <taxon>Pentapetalae</taxon>
        <taxon>rosids</taxon>
        <taxon>malvids</taxon>
        <taxon>Myrtales</taxon>
        <taxon>Melastomataceae</taxon>
        <taxon>Melastomatoideae</taxon>
        <taxon>Melastomateae</taxon>
        <taxon>Melastoma</taxon>
    </lineage>
</organism>
<gene>
    <name evidence="1" type="ORF">MLD38_007830</name>
</gene>